<evidence type="ECO:0000313" key="1">
    <source>
        <dbReference type="EMBL" id="UOQ75001.1"/>
    </source>
</evidence>
<dbReference type="KEGG" id="hcu:MUN79_14815"/>
<dbReference type="EMBL" id="CP095046">
    <property type="protein sequence ID" value="UOQ75001.1"/>
    <property type="molecule type" value="Genomic_DNA"/>
</dbReference>
<dbReference type="Proteomes" id="UP000831796">
    <property type="component" value="Chromosome"/>
</dbReference>
<dbReference type="InterPro" id="IPR025589">
    <property type="entry name" value="Toprim_C_rpt"/>
</dbReference>
<reference evidence="1" key="1">
    <citation type="submission" date="2022-04" db="EMBL/GenBank/DDBJ databases">
        <title>Hymenobacter sp. isolated from the air.</title>
        <authorList>
            <person name="Won M."/>
            <person name="Lee C.-M."/>
            <person name="Woen H.-Y."/>
            <person name="Kwon S.-W."/>
        </authorList>
    </citation>
    <scope>NUCLEOTIDE SEQUENCE</scope>
    <source>
        <strain evidence="1">5116S-3</strain>
    </source>
</reference>
<evidence type="ECO:0000313" key="2">
    <source>
        <dbReference type="Proteomes" id="UP000831796"/>
    </source>
</evidence>
<dbReference type="Pfam" id="PF13342">
    <property type="entry name" value="Toprim_Crpt"/>
    <property type="match status" value="1"/>
</dbReference>
<sequence length="44" mass="4867">MNQLLRKGKTSVIRGFVSTKTGNRYEAALQVNGEGRIEPVFDKG</sequence>
<gene>
    <name evidence="1" type="ORF">MUN79_14815</name>
</gene>
<dbReference type="AlphaFoldDB" id="A0A8T9QF09"/>
<accession>A0A8T9QF09</accession>
<keyword evidence="2" id="KW-1185">Reference proteome</keyword>
<proteinExistence type="predicted"/>
<organism evidence="1 2">
    <name type="scientific">Hymenobacter cellulosilyticus</name>
    <dbReference type="NCBI Taxonomy" id="2932248"/>
    <lineage>
        <taxon>Bacteria</taxon>
        <taxon>Pseudomonadati</taxon>
        <taxon>Bacteroidota</taxon>
        <taxon>Cytophagia</taxon>
        <taxon>Cytophagales</taxon>
        <taxon>Hymenobacteraceae</taxon>
        <taxon>Hymenobacter</taxon>
    </lineage>
</organism>
<protein>
    <submittedName>
        <fullName evidence="1">Uncharacterized protein</fullName>
    </submittedName>
</protein>
<name>A0A8T9QF09_9BACT</name>